<dbReference type="AlphaFoldDB" id="A0A7S3NHZ2"/>
<protein>
    <recommendedName>
        <fullName evidence="2">PhoD-like phosphatase metallophosphatase domain-containing protein</fullName>
    </recommendedName>
</protein>
<sequence>MRRDIVIIFAIIVENAWCADYEHVIKNGVQRIGFGSCNKQYKEQPMWDVVGKPDAWFWTGDVVYPNSSDVSALEAALQEQRERKEYVKFAKEISILDGTWDDHDLGINDAGKNTQDLERRLLAYVNFLRPYNNNREKREEKRARLAIERRGAYCSHLFTSTLKNEVVFILLDTRSFRDDHFIPSVGAMFRNIPIIGRFMPLVASATRLLAAFFTRIFNFQGDILGEDQWLWLEETLQNHSAQFVFIVSSIQFATSNPSFESWQHFPKAKRRFLQLLAHTKPNGLLLISGDVHHAEFSAQSKYLYSQTTTTTNNNYSPFFPEVTSSGLTHTLATSKLTRILFPPLLAFFRSHRLHPNDYSTELNFGQIDFDWQHKPQPAARITVRGKHNNLVLRPLDLLSLPYGNFSASFSQDNDPTTCES</sequence>
<dbReference type="CDD" id="cd07389">
    <property type="entry name" value="MPP_PhoD"/>
    <property type="match status" value="1"/>
</dbReference>
<dbReference type="Gene3D" id="3.60.21.70">
    <property type="entry name" value="PhoD-like phosphatase"/>
    <property type="match status" value="1"/>
</dbReference>
<keyword evidence="1" id="KW-0732">Signal</keyword>
<feature type="signal peptide" evidence="1">
    <location>
        <begin position="1"/>
        <end position="18"/>
    </location>
</feature>
<dbReference type="InterPro" id="IPR038607">
    <property type="entry name" value="PhoD-like_sf"/>
</dbReference>
<dbReference type="PANTHER" id="PTHR33987:SF1">
    <property type="entry name" value="CALCINEURIN-LIKE METALLO-PHOSPHOESTERASE SUPERFAMILY PROTEIN"/>
    <property type="match status" value="1"/>
</dbReference>
<dbReference type="EMBL" id="HBIJ01014489">
    <property type="protein sequence ID" value="CAE0368945.1"/>
    <property type="molecule type" value="Transcribed_RNA"/>
</dbReference>
<evidence type="ECO:0000256" key="1">
    <source>
        <dbReference type="SAM" id="SignalP"/>
    </source>
</evidence>
<proteinExistence type="predicted"/>
<accession>A0A7S3NHZ2</accession>
<dbReference type="Pfam" id="PF09423">
    <property type="entry name" value="PhoD"/>
    <property type="match status" value="1"/>
</dbReference>
<dbReference type="SUPFAM" id="SSF56300">
    <property type="entry name" value="Metallo-dependent phosphatases"/>
    <property type="match status" value="1"/>
</dbReference>
<name>A0A7S3NHZ2_9STRA</name>
<evidence type="ECO:0000259" key="2">
    <source>
        <dbReference type="Pfam" id="PF09423"/>
    </source>
</evidence>
<dbReference type="InterPro" id="IPR029052">
    <property type="entry name" value="Metallo-depent_PP-like"/>
</dbReference>
<feature type="domain" description="PhoD-like phosphatase metallophosphatase" evidence="2">
    <location>
        <begin position="166"/>
        <end position="331"/>
    </location>
</feature>
<organism evidence="3">
    <name type="scientific">Aureoumbra lagunensis</name>
    <dbReference type="NCBI Taxonomy" id="44058"/>
    <lineage>
        <taxon>Eukaryota</taxon>
        <taxon>Sar</taxon>
        <taxon>Stramenopiles</taxon>
        <taxon>Ochrophyta</taxon>
        <taxon>Pelagophyceae</taxon>
        <taxon>Pelagomonadales</taxon>
        <taxon>Aureoumbra</taxon>
    </lineage>
</organism>
<gene>
    <name evidence="3" type="ORF">ALAG00032_LOCUS9708</name>
</gene>
<reference evidence="3" key="1">
    <citation type="submission" date="2021-01" db="EMBL/GenBank/DDBJ databases">
        <authorList>
            <person name="Corre E."/>
            <person name="Pelletier E."/>
            <person name="Niang G."/>
            <person name="Scheremetjew M."/>
            <person name="Finn R."/>
            <person name="Kale V."/>
            <person name="Holt S."/>
            <person name="Cochrane G."/>
            <person name="Meng A."/>
            <person name="Brown T."/>
            <person name="Cohen L."/>
        </authorList>
    </citation>
    <scope>NUCLEOTIDE SEQUENCE</scope>
    <source>
        <strain evidence="3">CCMP1510</strain>
    </source>
</reference>
<evidence type="ECO:0000313" key="3">
    <source>
        <dbReference type="EMBL" id="CAE0368945.1"/>
    </source>
</evidence>
<dbReference type="PANTHER" id="PTHR33987">
    <property type="entry name" value="CALCINEURIN-LIKE METALLO-PHOSPHOESTERASE SUPERFAMILY PROTEIN"/>
    <property type="match status" value="1"/>
</dbReference>
<dbReference type="InterPro" id="IPR018946">
    <property type="entry name" value="PhoD-like_MPP"/>
</dbReference>
<feature type="chain" id="PRO_5030607021" description="PhoD-like phosphatase metallophosphatase domain-containing protein" evidence="1">
    <location>
        <begin position="19"/>
        <end position="420"/>
    </location>
</feature>